<sequence length="1549" mass="173054">MGKQRLRSAESRSNRQLRGSALRRHAAGEQPTTEEQRALNLKRLKKEIDDDLDELHNGGTIRSSLKKQLKKNEDDKARKKEADDAKKSEAAARARATPLVPTSVDTKLINKPGEFSGKEADWRRWSVTMRADLGAVSGRMLELIRKAENFDESLDRVDLDPGDDQLDAQLYFILTMLLKENMMEKLETVEYGEGLLLWRLLMAEFEPKFASRKMALQQAYLNFTFNKGEGPRKGIDRLETQIRQYQAATKKTVDDDTRTGVLLKALAAGSELQKKLGDHLVLNAYREYLGVKQWLVPGGSAEVLAVGAGGKTSQKGQVKGELKIKFAGQAPGSSTDRDPSRKRQRVDIAAIEEQLRALSLNIGALKDQDCGGVELCQVSEQKEVGVVHAQTTTNRVTMGLDSGAEVTVWPPELFPQVAAEESPESRRGAKYFGPGDRETPSLPNLGRRRYDLRMGGLRRSANVNVVPVRKPLLAMCSMMDAGHDLHFKCGGRCCAKHCRTGEGIEITRRGGKFEIDAEADPHFLKTSDDFGVQGVACDYCFMGDAVESDKATDKCLPILVHKFYGDRWVSARVVPRKGPETYAVKATVDDVMQAGFAKFTYKSDGEPAIKSLKQEVVKKLREVAGPVDVILEESGTSEPQQNAVVERAIWEVQSTARTLVHACLEHHRVQVPLKHPLRIYAVGYAGQLLNRSQRAAKDNRWETGIYLGLVERSYMLLVGTPRGVFKVNCVKRLPAIQSSDPELLKSIVGVPWDPVPGEPGPRFDSESRKLIVDGVRQEHHQTDDQEEHRFYDQVKSQESRIRRKRVAPCRLAVQARLRTPFEQKRVAPHCGEVAEIVGELMHLGAAIGPRLQEAIRQPIKDDVDVIESEVFCRKRFADQASRWGVHPGVALDLTTGWDLKNQTHVEQHVKAGRAAEWLTNSGCIAEELTKLQDGDRENAISSIVTMSPMVESKPAIVAAVLRGLRRQLRQDGAVSINALEPGITGHDTQEWDEDGLEQFFDELTGERLNSRDVREAKVKEIEFLRTSPVYEKVPEAMAKGKGFISTRWTITNKGDVNAPDVRARFVGREFKWKSPAMEDTFAATPPLESLKYLLSRFQSRRRGPARSPGERKILVLDVSRAHFHPKCRRELYIRLPEEDAQAGFVGRLLRTLYGTRDAANAWDEFFNEAIVRRQYEVGLSSPCLYYCAAEDSAGWRHGDDLVFEGPDEWLERLEEGLRSVMILKRRAKLGWGTADDKHVTILNRLVDLNDASRVVSLEPDPRHVDLLRGLVGFDGRSKSATTPADKRLEDMHDEEPLGRGQATAFRSATMRLAYLAADVPVHRFSANRLARFMAKPTVGSWARLKRCLRYLHGHGRWIQQFPLQDQPGRIDVYADSDWAQDLDRKSVSCAVTMKGKRCLRVQVATQTAPALSSLEAEFVAQVKGGSAAIGMRSMIRDMGGQVSIDLHTDSTAGKGIASRVGLGKVRHLDTGLLWLQHHVNRRDLRIKKVHKDENLADIGTKAVSVTVQETLMKLMNFREATGRHPKALRVAGEAVEPEAGSTVRADEPD</sequence>
<dbReference type="CDD" id="cd09272">
    <property type="entry name" value="RNase_HI_RT_Ty1"/>
    <property type="match status" value="1"/>
</dbReference>
<feature type="compositionally biased region" description="Basic and acidic residues" evidence="2">
    <location>
        <begin position="70"/>
        <end position="92"/>
    </location>
</feature>
<feature type="region of interest" description="Disordered" evidence="2">
    <location>
        <begin position="418"/>
        <end position="445"/>
    </location>
</feature>
<feature type="coiled-coil region" evidence="1">
    <location>
        <begin position="341"/>
        <end position="368"/>
    </location>
</feature>
<evidence type="ECO:0008006" key="5">
    <source>
        <dbReference type="Google" id="ProtNLM"/>
    </source>
</evidence>
<proteinExistence type="predicted"/>
<gene>
    <name evidence="3" type="ORF">PCOR1329_LOCUS34752</name>
</gene>
<dbReference type="PANTHER" id="PTHR11439">
    <property type="entry name" value="GAG-POL-RELATED RETROTRANSPOSON"/>
    <property type="match status" value="1"/>
</dbReference>
<protein>
    <recommendedName>
        <fullName evidence="5">Integrase catalytic domain-containing protein</fullName>
    </recommendedName>
</protein>
<dbReference type="PANTHER" id="PTHR11439:SF483">
    <property type="entry name" value="PEPTIDE SYNTHASE GLIP-LIKE, PUTATIVE (AFU_ORTHOLOGUE AFUA_3G12920)-RELATED"/>
    <property type="match status" value="1"/>
</dbReference>
<dbReference type="EMBL" id="CAUYUJ010014257">
    <property type="protein sequence ID" value="CAK0838917.1"/>
    <property type="molecule type" value="Genomic_DNA"/>
</dbReference>
<feature type="region of interest" description="Disordered" evidence="2">
    <location>
        <begin position="50"/>
        <end position="98"/>
    </location>
</feature>
<comment type="caution">
    <text evidence="3">The sequence shown here is derived from an EMBL/GenBank/DDBJ whole genome shotgun (WGS) entry which is preliminary data.</text>
</comment>
<evidence type="ECO:0000256" key="2">
    <source>
        <dbReference type="SAM" id="MobiDB-lite"/>
    </source>
</evidence>
<name>A0ABN9T1T6_9DINO</name>
<feature type="region of interest" description="Disordered" evidence="2">
    <location>
        <begin position="1"/>
        <end position="36"/>
    </location>
</feature>
<reference evidence="3" key="1">
    <citation type="submission" date="2023-10" db="EMBL/GenBank/DDBJ databases">
        <authorList>
            <person name="Chen Y."/>
            <person name="Shah S."/>
            <person name="Dougan E. K."/>
            <person name="Thang M."/>
            <person name="Chan C."/>
        </authorList>
    </citation>
    <scope>NUCLEOTIDE SEQUENCE [LARGE SCALE GENOMIC DNA]</scope>
</reference>
<dbReference type="Proteomes" id="UP001189429">
    <property type="component" value="Unassembled WGS sequence"/>
</dbReference>
<evidence type="ECO:0000256" key="1">
    <source>
        <dbReference type="SAM" id="Coils"/>
    </source>
</evidence>
<evidence type="ECO:0000313" key="3">
    <source>
        <dbReference type="EMBL" id="CAK0838917.1"/>
    </source>
</evidence>
<evidence type="ECO:0000313" key="4">
    <source>
        <dbReference type="Proteomes" id="UP001189429"/>
    </source>
</evidence>
<organism evidence="3 4">
    <name type="scientific">Prorocentrum cordatum</name>
    <dbReference type="NCBI Taxonomy" id="2364126"/>
    <lineage>
        <taxon>Eukaryota</taxon>
        <taxon>Sar</taxon>
        <taxon>Alveolata</taxon>
        <taxon>Dinophyceae</taxon>
        <taxon>Prorocentrales</taxon>
        <taxon>Prorocentraceae</taxon>
        <taxon>Prorocentrum</taxon>
    </lineage>
</organism>
<accession>A0ABN9T1T6</accession>
<keyword evidence="4" id="KW-1185">Reference proteome</keyword>
<keyword evidence="1" id="KW-0175">Coiled coil</keyword>